<dbReference type="InterPro" id="IPR058031">
    <property type="entry name" value="AAA_lid_NorR"/>
</dbReference>
<dbReference type="Pfam" id="PF06490">
    <property type="entry name" value="FleQ"/>
    <property type="match status" value="1"/>
</dbReference>
<dbReference type="Pfam" id="PF00158">
    <property type="entry name" value="Sigma54_activat"/>
    <property type="match status" value="1"/>
</dbReference>
<name>A0A330M2A2_9GAMM</name>
<dbReference type="PROSITE" id="PS00675">
    <property type="entry name" value="SIGMA54_INTERACT_1"/>
    <property type="match status" value="1"/>
</dbReference>
<dbReference type="Gene3D" id="3.40.50.2300">
    <property type="match status" value="1"/>
</dbReference>
<evidence type="ECO:0000259" key="6">
    <source>
        <dbReference type="PROSITE" id="PS50045"/>
    </source>
</evidence>
<dbReference type="InterPro" id="IPR010518">
    <property type="entry name" value="FleQ"/>
</dbReference>
<dbReference type="GO" id="GO:0005524">
    <property type="term" value="F:ATP binding"/>
    <property type="evidence" value="ECO:0007669"/>
    <property type="project" value="UniProtKB-KW"/>
</dbReference>
<dbReference type="InterPro" id="IPR025944">
    <property type="entry name" value="Sigma_54_int_dom_CS"/>
</dbReference>
<dbReference type="SUPFAM" id="SSF46689">
    <property type="entry name" value="Homeodomain-like"/>
    <property type="match status" value="1"/>
</dbReference>
<accession>A0A330M2A2</accession>
<dbReference type="GO" id="GO:0006355">
    <property type="term" value="P:regulation of DNA-templated transcription"/>
    <property type="evidence" value="ECO:0007669"/>
    <property type="project" value="InterPro"/>
</dbReference>
<dbReference type="Pfam" id="PF02954">
    <property type="entry name" value="HTH_8"/>
    <property type="match status" value="1"/>
</dbReference>
<evidence type="ECO:0000256" key="2">
    <source>
        <dbReference type="ARBA" id="ARBA00022840"/>
    </source>
</evidence>
<dbReference type="PROSITE" id="PS00676">
    <property type="entry name" value="SIGMA54_INTERACT_2"/>
    <property type="match status" value="1"/>
</dbReference>
<dbReference type="Proteomes" id="UP000250163">
    <property type="component" value="Chromosome MORIYA"/>
</dbReference>
<feature type="domain" description="Sigma-54 factor interaction" evidence="6">
    <location>
        <begin position="135"/>
        <end position="363"/>
    </location>
</feature>
<dbReference type="InterPro" id="IPR002197">
    <property type="entry name" value="HTH_Fis"/>
</dbReference>
<dbReference type="FunFam" id="3.40.50.300:FF:000006">
    <property type="entry name" value="DNA-binding transcriptional regulator NtrC"/>
    <property type="match status" value="1"/>
</dbReference>
<sequence length="489" mass="54409">MDTTKSVFVIDENIERRQNLETILSFLGEGWQSYDSHVDISAKIDLAANSVIVSSDSYSETDLSALIDANPMNPFLTFGTQAKVPEKGNLIGHIELPLSYQQLTLLLGRCQSYRQCVTSKLGQSTSASKALIKQLVGRGDAIQRVRHLIMQVASKGANVLVLGESGTGKEVIARSIHEASSRSDGPFVPINCGAIPAELLESELFGHEKGAFTGAFSARKGRFELASGGTLFLDEIGDMPQPMQVKLLRVLQERVFERVGGSKTIKADVRIIAATHRNLDKMILDGEFREDLYYRLNVFPIESPALRERPDDIPLLIQELLRRHEVEHDATILFTQRAMASLMQHSWPGNVRELSNLIERLLIMTAGNIVDLGELPVKYRYNDDGESQVIHSEVPTELAEHDAISAMFSDEIFADAEEEPQEDGFFSMPSSLPETGVNLKEMLAEFEIDMIKQALDQQAYVVARAADQLGMRRTTLVEKMRKYGLQKEA</sequence>
<evidence type="ECO:0000256" key="3">
    <source>
        <dbReference type="ARBA" id="ARBA00023015"/>
    </source>
</evidence>
<keyword evidence="4" id="KW-0238">DNA-binding</keyword>
<keyword evidence="7" id="KW-0282">Flagellum</keyword>
<dbReference type="Gene3D" id="1.10.8.60">
    <property type="match status" value="1"/>
</dbReference>
<dbReference type="Pfam" id="PF25601">
    <property type="entry name" value="AAA_lid_14"/>
    <property type="match status" value="1"/>
</dbReference>
<dbReference type="InterPro" id="IPR002078">
    <property type="entry name" value="Sigma_54_int"/>
</dbReference>
<evidence type="ECO:0000256" key="4">
    <source>
        <dbReference type="ARBA" id="ARBA00023125"/>
    </source>
</evidence>
<organism evidence="7 8">
    <name type="scientific">Moritella yayanosii</name>
    <dbReference type="NCBI Taxonomy" id="69539"/>
    <lineage>
        <taxon>Bacteria</taxon>
        <taxon>Pseudomonadati</taxon>
        <taxon>Pseudomonadota</taxon>
        <taxon>Gammaproteobacteria</taxon>
        <taxon>Alteromonadales</taxon>
        <taxon>Moritellaceae</taxon>
        <taxon>Moritella</taxon>
    </lineage>
</organism>
<dbReference type="InterPro" id="IPR003593">
    <property type="entry name" value="AAA+_ATPase"/>
</dbReference>
<protein>
    <submittedName>
        <fullName evidence="7">Putative sigma54 specific flagellar synthesis master regulator FleQ</fullName>
    </submittedName>
</protein>
<keyword evidence="7" id="KW-0969">Cilium</keyword>
<dbReference type="InterPro" id="IPR009057">
    <property type="entry name" value="Homeodomain-like_sf"/>
</dbReference>
<dbReference type="OrthoDB" id="9804019at2"/>
<dbReference type="CDD" id="cd00009">
    <property type="entry name" value="AAA"/>
    <property type="match status" value="1"/>
</dbReference>
<dbReference type="SMART" id="SM00382">
    <property type="entry name" value="AAA"/>
    <property type="match status" value="1"/>
</dbReference>
<dbReference type="RefSeq" id="WP_112718007.1">
    <property type="nucleotide sequence ID" value="NZ_LS483250.1"/>
</dbReference>
<reference evidence="8" key="1">
    <citation type="submission" date="2018-05" db="EMBL/GenBank/DDBJ databases">
        <authorList>
            <person name="Cea G.-C."/>
            <person name="William W."/>
        </authorList>
    </citation>
    <scope>NUCLEOTIDE SEQUENCE [LARGE SCALE GENOMIC DNA]</scope>
    <source>
        <strain evidence="8">DB21MT 5</strain>
    </source>
</reference>
<dbReference type="AlphaFoldDB" id="A0A330M2A2"/>
<keyword evidence="1" id="KW-0547">Nucleotide-binding</keyword>
<keyword evidence="8" id="KW-1185">Reference proteome</keyword>
<dbReference type="InterPro" id="IPR027417">
    <property type="entry name" value="P-loop_NTPase"/>
</dbReference>
<gene>
    <name evidence="7" type="ORF">MORIYA_4133</name>
</gene>
<keyword evidence="2" id="KW-0067">ATP-binding</keyword>
<dbReference type="InterPro" id="IPR025662">
    <property type="entry name" value="Sigma_54_int_dom_ATP-bd_1"/>
</dbReference>
<dbReference type="Gene3D" id="1.10.10.60">
    <property type="entry name" value="Homeodomain-like"/>
    <property type="match status" value="1"/>
</dbReference>
<dbReference type="EMBL" id="LS483250">
    <property type="protein sequence ID" value="SQD80585.1"/>
    <property type="molecule type" value="Genomic_DNA"/>
</dbReference>
<dbReference type="GO" id="GO:0043565">
    <property type="term" value="F:sequence-specific DNA binding"/>
    <property type="evidence" value="ECO:0007669"/>
    <property type="project" value="InterPro"/>
</dbReference>
<keyword evidence="7" id="KW-0966">Cell projection</keyword>
<proteinExistence type="predicted"/>
<evidence type="ECO:0000313" key="8">
    <source>
        <dbReference type="Proteomes" id="UP000250163"/>
    </source>
</evidence>
<keyword evidence="3" id="KW-0805">Transcription regulation</keyword>
<evidence type="ECO:0000313" key="7">
    <source>
        <dbReference type="EMBL" id="SQD80585.1"/>
    </source>
</evidence>
<evidence type="ECO:0000256" key="1">
    <source>
        <dbReference type="ARBA" id="ARBA00022741"/>
    </source>
</evidence>
<dbReference type="SUPFAM" id="SSF52540">
    <property type="entry name" value="P-loop containing nucleoside triphosphate hydrolases"/>
    <property type="match status" value="1"/>
</dbReference>
<dbReference type="Gene3D" id="3.40.50.300">
    <property type="entry name" value="P-loop containing nucleotide triphosphate hydrolases"/>
    <property type="match status" value="1"/>
</dbReference>
<dbReference type="PANTHER" id="PTHR32071:SF117">
    <property type="entry name" value="PTS-DEPENDENT DIHYDROXYACETONE KINASE OPERON REGULATORY PROTEIN-RELATED"/>
    <property type="match status" value="1"/>
</dbReference>
<dbReference type="PROSITE" id="PS50045">
    <property type="entry name" value="SIGMA54_INTERACT_4"/>
    <property type="match status" value="1"/>
</dbReference>
<dbReference type="InterPro" id="IPR025943">
    <property type="entry name" value="Sigma_54_int_dom_ATP-bd_2"/>
</dbReference>
<dbReference type="PRINTS" id="PR01590">
    <property type="entry name" value="HTHFIS"/>
</dbReference>
<keyword evidence="5" id="KW-0804">Transcription</keyword>
<dbReference type="PROSITE" id="PS00688">
    <property type="entry name" value="SIGMA54_INTERACT_3"/>
    <property type="match status" value="1"/>
</dbReference>
<dbReference type="PANTHER" id="PTHR32071">
    <property type="entry name" value="TRANSCRIPTIONAL REGULATORY PROTEIN"/>
    <property type="match status" value="1"/>
</dbReference>
<evidence type="ECO:0000256" key="5">
    <source>
        <dbReference type="ARBA" id="ARBA00023163"/>
    </source>
</evidence>
<dbReference type="KEGG" id="mya:MORIYA_4133"/>